<reference evidence="1 2" key="1">
    <citation type="journal article" date="2000" name="Nature">
        <title>The genome sequence of the thermoacidophilic scavenger Thermoplasma acidophilum.</title>
        <authorList>
            <person name="Ruepp A."/>
            <person name="Graml W."/>
            <person name="Santos-Martinez M.L."/>
            <person name="Koretke K.K."/>
            <person name="Volker C."/>
            <person name="Mewes H.W."/>
            <person name="Frishman D."/>
            <person name="Stocker S."/>
            <person name="Lupas A.N."/>
            <person name="Baumeister W."/>
        </authorList>
    </citation>
    <scope>NUCLEOTIDE SEQUENCE [LARGE SCALE GENOMIC DNA]</scope>
    <source>
        <strain evidence="2">ATCC 25905 / DSM 1728 / JCM 9062 / NBRC 15155 / AMRC-C165</strain>
    </source>
</reference>
<dbReference type="Gene3D" id="3.40.1520.10">
    <property type="entry name" value="Ta1353-like"/>
    <property type="match status" value="1"/>
</dbReference>
<dbReference type="Pfam" id="PF04008">
    <property type="entry name" value="Adenosine_kin"/>
    <property type="match status" value="1"/>
</dbReference>
<dbReference type="InterPro" id="IPR036902">
    <property type="entry name" value="Ta1353-like_sf"/>
</dbReference>
<dbReference type="SMR" id="Q9HII6"/>
<proteinExistence type="evidence at protein level"/>
<dbReference type="PaxDb" id="273075-Ta1353m"/>
<dbReference type="InterPro" id="IPR007153">
    <property type="entry name" value="Adenosine_kinase"/>
</dbReference>
<gene>
    <name evidence="1" type="ordered locus">Ta1353</name>
</gene>
<dbReference type="Gene3D" id="2.10.70.30">
    <property type="entry name" value="Ta1353-like"/>
    <property type="match status" value="1"/>
</dbReference>
<sequence length="153" mass="16924">MVIPAEANIIVGYSHFIKTVEDLNEIIRTHVPGSKYGIGFSEASGDRLIRYDGNDDDLVKACIENIRRISAGHTFVILIRNAYPINILNAVKMCQEVGSIFAATANPLQIIVYKGERGNGVLGVIDGYSPVGVESDADIEKRRQFLRRIGYKE</sequence>
<dbReference type="HOGENOM" id="CLU_138382_0_0_2"/>
<keyword evidence="3" id="KW-0002">3D-structure</keyword>
<organism evidence="1 2">
    <name type="scientific">Thermoplasma acidophilum (strain ATCC 25905 / DSM 1728 / JCM 9062 / NBRC 15155 / AMRC-C165)</name>
    <dbReference type="NCBI Taxonomy" id="273075"/>
    <lineage>
        <taxon>Archaea</taxon>
        <taxon>Methanobacteriati</taxon>
        <taxon>Thermoplasmatota</taxon>
        <taxon>Thermoplasmata</taxon>
        <taxon>Thermoplasmatales</taxon>
        <taxon>Thermoplasmataceae</taxon>
        <taxon>Thermoplasma</taxon>
    </lineage>
</organism>
<dbReference type="InParanoid" id="Q9HII6"/>
<protein>
    <recommendedName>
        <fullName evidence="4">Adenosine monophosphate-protein transferase</fullName>
    </recommendedName>
</protein>
<dbReference type="KEGG" id="tac:Ta1353"/>
<dbReference type="AlphaFoldDB" id="Q9HII6"/>
<evidence type="ECO:0000313" key="2">
    <source>
        <dbReference type="Proteomes" id="UP000001024"/>
    </source>
</evidence>
<dbReference type="STRING" id="273075.gene:9572578"/>
<dbReference type="RefSeq" id="WP_173338160.1">
    <property type="nucleotide sequence ID" value="NC_002578.1"/>
</dbReference>
<dbReference type="eggNOG" id="arCOG04298">
    <property type="taxonomic scope" value="Archaea"/>
</dbReference>
<name>Q9HII6_THEAC</name>
<dbReference type="EvolutionaryTrace" id="Q9HII6"/>
<dbReference type="Proteomes" id="UP000001024">
    <property type="component" value="Chromosome"/>
</dbReference>
<reference evidence="3" key="2">
    <citation type="submission" date="2003-11" db="PDB data bank">
        <title>Structure of a conserved protein from T. acidophilum.</title>
        <authorList>
            <person name="Cuff M.E."/>
            <person name="Xu X."/>
            <person name="Savchenko A."/>
            <person name="Edwards A."/>
            <person name="Joachimiak A."/>
        </authorList>
    </citation>
    <scope>X-RAY CRYSTALLOGRAPHY (1.80 ANGSTROMS)</scope>
</reference>
<dbReference type="EnsemblBacteria" id="CAC12474">
    <property type="protein sequence ID" value="CAC12474"/>
    <property type="gene ID" value="CAC12474"/>
</dbReference>
<dbReference type="PDB" id="1RLH">
    <property type="method" value="X-ray"/>
    <property type="resolution" value="1.80 A"/>
    <property type="chains" value="A=1-153"/>
</dbReference>
<dbReference type="PANTHER" id="PTHR36155">
    <property type="entry name" value="BLL5354 PROTEIN"/>
    <property type="match status" value="1"/>
</dbReference>
<evidence type="ECO:0000313" key="1">
    <source>
        <dbReference type="EMBL" id="CAC12474.1"/>
    </source>
</evidence>
<dbReference type="PANTHER" id="PTHR36155:SF1">
    <property type="entry name" value="BLL5354 PROTEIN"/>
    <property type="match status" value="1"/>
</dbReference>
<evidence type="ECO:0008006" key="4">
    <source>
        <dbReference type="Google" id="ProtNLM"/>
    </source>
</evidence>
<evidence type="ECO:0007829" key="3">
    <source>
        <dbReference type="PDB" id="1RLH"/>
    </source>
</evidence>
<keyword evidence="2" id="KW-1185">Reference proteome</keyword>
<dbReference type="SUPFAM" id="SSF103165">
    <property type="entry name" value="Ta1353-like"/>
    <property type="match status" value="1"/>
</dbReference>
<accession>Q9HII6</accession>
<dbReference type="EMBL" id="AL445067">
    <property type="protein sequence ID" value="CAC12474.1"/>
    <property type="molecule type" value="Genomic_DNA"/>
</dbReference>
<dbReference type="PDBsum" id="1RLH"/>